<dbReference type="AlphaFoldDB" id="A0A412IF40"/>
<feature type="chain" id="PRO_5019401657" description="Outer membrane protein beta-barrel domain-containing protein" evidence="1">
    <location>
        <begin position="22"/>
        <end position="231"/>
    </location>
</feature>
<comment type="caution">
    <text evidence="3">The sequence shown here is derived from an EMBL/GenBank/DDBJ whole genome shotgun (WGS) entry which is preliminary data.</text>
</comment>
<accession>A0A412IF40</accession>
<gene>
    <name evidence="3" type="ORF">DWX97_15255</name>
</gene>
<dbReference type="InterPro" id="IPR025665">
    <property type="entry name" value="Beta-barrel_OMP_2"/>
</dbReference>
<evidence type="ECO:0000259" key="2">
    <source>
        <dbReference type="Pfam" id="PF13568"/>
    </source>
</evidence>
<reference evidence="3 4" key="1">
    <citation type="submission" date="2018-08" db="EMBL/GenBank/DDBJ databases">
        <title>A genome reference for cultivated species of the human gut microbiota.</title>
        <authorList>
            <person name="Zou Y."/>
            <person name="Xue W."/>
            <person name="Luo G."/>
        </authorList>
    </citation>
    <scope>NUCLEOTIDE SEQUENCE [LARGE SCALE GENOMIC DNA]</scope>
    <source>
        <strain evidence="3 4">AF22-3AC</strain>
    </source>
</reference>
<evidence type="ECO:0000313" key="4">
    <source>
        <dbReference type="Proteomes" id="UP000283341"/>
    </source>
</evidence>
<dbReference type="Proteomes" id="UP000283341">
    <property type="component" value="Unassembled WGS sequence"/>
</dbReference>
<proteinExistence type="predicted"/>
<keyword evidence="1" id="KW-0732">Signal</keyword>
<evidence type="ECO:0000313" key="3">
    <source>
        <dbReference type="EMBL" id="RGS35572.1"/>
    </source>
</evidence>
<dbReference type="EMBL" id="QRVJ01000013">
    <property type="protein sequence ID" value="RGS35572.1"/>
    <property type="molecule type" value="Genomic_DNA"/>
</dbReference>
<organism evidence="3 4">
    <name type="scientific">Bacteroides cellulosilyticus</name>
    <dbReference type="NCBI Taxonomy" id="246787"/>
    <lineage>
        <taxon>Bacteria</taxon>
        <taxon>Pseudomonadati</taxon>
        <taxon>Bacteroidota</taxon>
        <taxon>Bacteroidia</taxon>
        <taxon>Bacteroidales</taxon>
        <taxon>Bacteroidaceae</taxon>
        <taxon>Bacteroides</taxon>
    </lineage>
</organism>
<name>A0A412IF40_9BACE</name>
<feature type="signal peptide" evidence="1">
    <location>
        <begin position="1"/>
        <end position="21"/>
    </location>
</feature>
<dbReference type="Pfam" id="PF13568">
    <property type="entry name" value="OMP_b-brl_2"/>
    <property type="match status" value="1"/>
</dbReference>
<dbReference type="RefSeq" id="WP_118402957.1">
    <property type="nucleotide sequence ID" value="NZ_JADNFX010000010.1"/>
</dbReference>
<evidence type="ECO:0000256" key="1">
    <source>
        <dbReference type="SAM" id="SignalP"/>
    </source>
</evidence>
<feature type="domain" description="Outer membrane protein beta-barrel" evidence="2">
    <location>
        <begin position="41"/>
        <end position="207"/>
    </location>
</feature>
<sequence length="231" mass="25450">MNRIKLLMAACLLGMAATASAQFANSKGSSSQGGDMSGWQGLRVSYHPMSLSPDKGDNIGITGFSAGYVKGFALSQNTPIFLEVGANLLWASKDLTEDFGLDDYDEDISVKLNMFSVNIPVNFGYKYTVNDKFSIYPYIGLNFRVNAVGKLKIEAEYEGESESESIDVFSKDDMKEYEMGEAWKRFQAGWQIGVAFNINKFTLAASYGKDFTEISKKVKVSMPSITLGLNF</sequence>
<protein>
    <recommendedName>
        <fullName evidence="2">Outer membrane protein beta-barrel domain-containing protein</fullName>
    </recommendedName>
</protein>